<dbReference type="PANTHER" id="PTHR44591:SF3">
    <property type="entry name" value="RESPONSE REGULATORY DOMAIN-CONTAINING PROTEIN"/>
    <property type="match status" value="1"/>
</dbReference>
<evidence type="ECO:0000313" key="5">
    <source>
        <dbReference type="Proteomes" id="UP000287243"/>
    </source>
</evidence>
<evidence type="ECO:0000259" key="3">
    <source>
        <dbReference type="PROSITE" id="PS50110"/>
    </source>
</evidence>
<keyword evidence="5" id="KW-1185">Reference proteome</keyword>
<dbReference type="OrthoDB" id="9793421at2"/>
<dbReference type="InterPro" id="IPR011006">
    <property type="entry name" value="CheY-like_superfamily"/>
</dbReference>
<dbReference type="InterPro" id="IPR050595">
    <property type="entry name" value="Bact_response_regulator"/>
</dbReference>
<feature type="modified residue" description="4-aspartylphosphate" evidence="2">
    <location>
        <position position="52"/>
    </location>
</feature>
<feature type="domain" description="Response regulatory" evidence="3">
    <location>
        <begin position="123"/>
        <end position="236"/>
    </location>
</feature>
<dbReference type="SUPFAM" id="SSF52172">
    <property type="entry name" value="CheY-like"/>
    <property type="match status" value="2"/>
</dbReference>
<name>A0A410P3T6_VELA1</name>
<reference evidence="4 5" key="1">
    <citation type="submission" date="2017-01" db="EMBL/GenBank/DDBJ databases">
        <title>First insights into the biology of 'candidatus Vampirococcus archaeovorus'.</title>
        <authorList>
            <person name="Kizina J."/>
            <person name="Jordan S."/>
            <person name="Stueber K."/>
            <person name="Reinhardt R."/>
            <person name="Harder J."/>
        </authorList>
    </citation>
    <scope>NUCLEOTIDE SEQUENCE [LARGE SCALE GENOMIC DNA]</scope>
    <source>
        <strain evidence="4 5">LiM</strain>
    </source>
</reference>
<evidence type="ECO:0000256" key="1">
    <source>
        <dbReference type="ARBA" id="ARBA00022553"/>
    </source>
</evidence>
<dbReference type="InterPro" id="IPR001789">
    <property type="entry name" value="Sig_transdc_resp-reg_receiver"/>
</dbReference>
<dbReference type="Proteomes" id="UP000287243">
    <property type="component" value="Chromosome"/>
</dbReference>
<sequence length="242" mass="27497">MMRILIVEDEDKVRKLHAELLESEGYAVVSVSDAVQASEILLRKHFDIILLDINLPHVYGSVLFDLMQVFHKSIKVIVTSVYPVEEQREIMKDAAEYYDKAQGVDILLEKIKKVARSLMPLNTILIIEDEFKIRKLFSSQLEGLGYRTLEAEDGESGLELFDKERGIGLVILDIALSKKTGMKVYESIKRRTPPAKIIVSSVFPKDDQQSLIKEADDYFDKTEGVSILIEKVERILNVGRGN</sequence>
<keyword evidence="1 2" id="KW-0597">Phosphoprotein</keyword>
<gene>
    <name evidence="4" type="ORF">BU251_02810</name>
</gene>
<proteinExistence type="predicted"/>
<dbReference type="GO" id="GO:0000160">
    <property type="term" value="P:phosphorelay signal transduction system"/>
    <property type="evidence" value="ECO:0007669"/>
    <property type="project" value="InterPro"/>
</dbReference>
<organism evidence="4 5">
    <name type="scientific">Velamenicoccus archaeovorus</name>
    <dbReference type="NCBI Taxonomy" id="1930593"/>
    <lineage>
        <taxon>Bacteria</taxon>
        <taxon>Pseudomonadati</taxon>
        <taxon>Candidatus Omnitrophota</taxon>
        <taxon>Candidatus Velamenicoccus</taxon>
    </lineage>
</organism>
<dbReference type="KEGG" id="vai:BU251_02810"/>
<dbReference type="PANTHER" id="PTHR44591">
    <property type="entry name" value="STRESS RESPONSE REGULATOR PROTEIN 1"/>
    <property type="match status" value="1"/>
</dbReference>
<evidence type="ECO:0000313" key="4">
    <source>
        <dbReference type="EMBL" id="QAT16738.1"/>
    </source>
</evidence>
<dbReference type="RefSeq" id="WP_128699375.1">
    <property type="nucleotide sequence ID" value="NZ_CP019384.1"/>
</dbReference>
<dbReference type="SMART" id="SM00448">
    <property type="entry name" value="REC"/>
    <property type="match status" value="2"/>
</dbReference>
<accession>A0A410P3T6</accession>
<feature type="modified residue" description="4-aspartylphosphate" evidence="2">
    <location>
        <position position="173"/>
    </location>
</feature>
<evidence type="ECO:0000256" key="2">
    <source>
        <dbReference type="PROSITE-ProRule" id="PRU00169"/>
    </source>
</evidence>
<dbReference type="PROSITE" id="PS50110">
    <property type="entry name" value="RESPONSE_REGULATORY"/>
    <property type="match status" value="2"/>
</dbReference>
<dbReference type="Gene3D" id="3.40.50.2300">
    <property type="match status" value="2"/>
</dbReference>
<feature type="domain" description="Response regulatory" evidence="3">
    <location>
        <begin position="3"/>
        <end position="115"/>
    </location>
</feature>
<protein>
    <recommendedName>
        <fullName evidence="3">Response regulatory domain-containing protein</fullName>
    </recommendedName>
</protein>
<dbReference type="Pfam" id="PF00072">
    <property type="entry name" value="Response_reg"/>
    <property type="match status" value="2"/>
</dbReference>
<dbReference type="EMBL" id="CP019384">
    <property type="protein sequence ID" value="QAT16738.1"/>
    <property type="molecule type" value="Genomic_DNA"/>
</dbReference>
<dbReference type="AlphaFoldDB" id="A0A410P3T6"/>